<dbReference type="NCBIfam" id="TIGR00711">
    <property type="entry name" value="efflux_EmrB"/>
    <property type="match status" value="1"/>
</dbReference>
<dbReference type="Gene3D" id="1.20.1250.20">
    <property type="entry name" value="MFS general substrate transporter like domains"/>
    <property type="match status" value="1"/>
</dbReference>
<feature type="transmembrane region" description="Helical" evidence="9">
    <location>
        <begin position="358"/>
        <end position="380"/>
    </location>
</feature>
<dbReference type="RefSeq" id="WP_270146328.1">
    <property type="nucleotide sequence ID" value="NZ_CP115450.1"/>
</dbReference>
<feature type="domain" description="Major facilitator superfamily (MFS) profile" evidence="10">
    <location>
        <begin position="11"/>
        <end position="456"/>
    </location>
</feature>
<organism evidence="11 12">
    <name type="scientific">Kitasatospora cathayae</name>
    <dbReference type="NCBI Taxonomy" id="3004092"/>
    <lineage>
        <taxon>Bacteria</taxon>
        <taxon>Bacillati</taxon>
        <taxon>Actinomycetota</taxon>
        <taxon>Actinomycetes</taxon>
        <taxon>Kitasatosporales</taxon>
        <taxon>Streptomycetaceae</taxon>
        <taxon>Kitasatospora</taxon>
    </lineage>
</organism>
<evidence type="ECO:0000256" key="3">
    <source>
        <dbReference type="ARBA" id="ARBA00022475"/>
    </source>
</evidence>
<dbReference type="PROSITE" id="PS50850">
    <property type="entry name" value="MFS"/>
    <property type="match status" value="1"/>
</dbReference>
<dbReference type="PRINTS" id="PR01036">
    <property type="entry name" value="TCRTETB"/>
</dbReference>
<dbReference type="CDD" id="cd17321">
    <property type="entry name" value="MFS_MMR_MDR_like"/>
    <property type="match status" value="1"/>
</dbReference>
<evidence type="ECO:0000256" key="8">
    <source>
        <dbReference type="SAM" id="MobiDB-lite"/>
    </source>
</evidence>
<feature type="transmembrane region" description="Helical" evidence="9">
    <location>
        <begin position="228"/>
        <end position="246"/>
    </location>
</feature>
<evidence type="ECO:0000256" key="4">
    <source>
        <dbReference type="ARBA" id="ARBA00022692"/>
    </source>
</evidence>
<evidence type="ECO:0000256" key="6">
    <source>
        <dbReference type="ARBA" id="ARBA00023136"/>
    </source>
</evidence>
<keyword evidence="5 9" id="KW-1133">Transmembrane helix</keyword>
<evidence type="ECO:0000256" key="9">
    <source>
        <dbReference type="SAM" id="Phobius"/>
    </source>
</evidence>
<evidence type="ECO:0000256" key="2">
    <source>
        <dbReference type="ARBA" id="ARBA00022448"/>
    </source>
</evidence>
<feature type="transmembrane region" description="Helical" evidence="9">
    <location>
        <begin position="77"/>
        <end position="96"/>
    </location>
</feature>
<dbReference type="Pfam" id="PF07690">
    <property type="entry name" value="MFS_1"/>
    <property type="match status" value="1"/>
</dbReference>
<reference evidence="12" key="1">
    <citation type="submission" date="2022-12" db="EMBL/GenBank/DDBJ databases">
        <authorList>
            <person name="Mo P."/>
        </authorList>
    </citation>
    <scope>NUCLEOTIDE SEQUENCE [LARGE SCALE GENOMIC DNA]</scope>
    <source>
        <strain evidence="12">HUAS 3-15</strain>
    </source>
</reference>
<keyword evidence="6 9" id="KW-0472">Membrane</keyword>
<dbReference type="Proteomes" id="UP001212821">
    <property type="component" value="Chromosome"/>
</dbReference>
<evidence type="ECO:0000259" key="10">
    <source>
        <dbReference type="PROSITE" id="PS50850"/>
    </source>
</evidence>
<evidence type="ECO:0000256" key="1">
    <source>
        <dbReference type="ARBA" id="ARBA00004651"/>
    </source>
</evidence>
<feature type="region of interest" description="Disordered" evidence="8">
    <location>
        <begin position="524"/>
        <end position="543"/>
    </location>
</feature>
<accession>A0ABY7Q6G8</accession>
<keyword evidence="4 9" id="KW-0812">Transmembrane</keyword>
<dbReference type="InterPro" id="IPR004638">
    <property type="entry name" value="EmrB-like"/>
</dbReference>
<evidence type="ECO:0000313" key="12">
    <source>
        <dbReference type="Proteomes" id="UP001212821"/>
    </source>
</evidence>
<evidence type="ECO:0000313" key="11">
    <source>
        <dbReference type="EMBL" id="WBP88264.1"/>
    </source>
</evidence>
<dbReference type="InterPro" id="IPR011701">
    <property type="entry name" value="MFS"/>
</dbReference>
<name>A0ABY7Q6G8_9ACTN</name>
<dbReference type="SUPFAM" id="SSF103473">
    <property type="entry name" value="MFS general substrate transporter"/>
    <property type="match status" value="2"/>
</dbReference>
<comment type="subcellular location">
    <subcellularLocation>
        <location evidence="1">Cell membrane</location>
        <topology evidence="1">Multi-pass membrane protein</topology>
    </subcellularLocation>
</comment>
<feature type="transmembrane region" description="Helical" evidence="9">
    <location>
        <begin position="267"/>
        <end position="292"/>
    </location>
</feature>
<proteinExistence type="predicted"/>
<feature type="transmembrane region" description="Helical" evidence="9">
    <location>
        <begin position="136"/>
        <end position="159"/>
    </location>
</feature>
<keyword evidence="2" id="KW-0813">Transport</keyword>
<evidence type="ECO:0000256" key="5">
    <source>
        <dbReference type="ARBA" id="ARBA00022989"/>
    </source>
</evidence>
<dbReference type="InterPro" id="IPR036259">
    <property type="entry name" value="MFS_trans_sf"/>
</dbReference>
<feature type="transmembrane region" description="Helical" evidence="9">
    <location>
        <begin position="12"/>
        <end position="34"/>
    </location>
</feature>
<keyword evidence="7" id="KW-0046">Antibiotic resistance</keyword>
<sequence length="543" mass="56576">MSRWRGNPWAVLLVLALGFFMTLLDLTIVNIAIPDMVTKLSASLDQVLWISNAYVLVLAVALITAGRLGDLRGKKELFIAGVALFTLSSLLCGVSQGAAELIAARAVQGLGAALLLPQTMSIIVDTFPAERRGVAMGIWGSVAGISTVAGPTLGGLLVTKFDWRWIFFVNLPIGILVLLLAVPILPARQRAARPGQRLDTIGVLIASAALLCLAFALTEGQRYDWNLWIWALLGLAVLLLAGFLIHQRGRQDGEPLVPFTLFRDRNFTAMNVVAVTVSFGVIALFLPMTIYLQSVLGFSALKAGLVMAPTSVMAMLVAGPAGKLSDKFGGKFILLGGLVLFSAGALWLLLVAQADSSWTAFLPGFTVAGIGFGATFTPMATEAMRNVPPRLSGAASGVNNTLRQVGSVLATAAVGAVLQGRLVSALDGQAKQRVTELPEQARVGFVESFAGAGKSGLEVGVGQSGGAPGSGGFTQEVAHRVQDVASEVFRFGFVEAMKPTMALPLVIVLAGAAVCLVVKGLPDSPPAPSDGAREAAESAVGGH</sequence>
<gene>
    <name evidence="11" type="ORF">O1G21_22120</name>
</gene>
<protein>
    <submittedName>
        <fullName evidence="11">MFS transporter</fullName>
    </submittedName>
</protein>
<feature type="transmembrane region" description="Helical" evidence="9">
    <location>
        <begin position="298"/>
        <end position="320"/>
    </location>
</feature>
<dbReference type="Gene3D" id="1.20.1720.10">
    <property type="entry name" value="Multidrug resistance protein D"/>
    <property type="match status" value="1"/>
</dbReference>
<feature type="transmembrane region" description="Helical" evidence="9">
    <location>
        <begin position="198"/>
        <end position="216"/>
    </location>
</feature>
<dbReference type="EMBL" id="CP115450">
    <property type="protein sequence ID" value="WBP88264.1"/>
    <property type="molecule type" value="Genomic_DNA"/>
</dbReference>
<feature type="transmembrane region" description="Helical" evidence="9">
    <location>
        <begin position="332"/>
        <end position="352"/>
    </location>
</feature>
<dbReference type="PANTHER" id="PTHR42718:SF46">
    <property type="entry name" value="BLR6921 PROTEIN"/>
    <property type="match status" value="1"/>
</dbReference>
<feature type="transmembrane region" description="Helical" evidence="9">
    <location>
        <begin position="165"/>
        <end position="186"/>
    </location>
</feature>
<keyword evidence="3" id="KW-1003">Cell membrane</keyword>
<dbReference type="InterPro" id="IPR020846">
    <property type="entry name" value="MFS_dom"/>
</dbReference>
<keyword evidence="12" id="KW-1185">Reference proteome</keyword>
<feature type="transmembrane region" description="Helical" evidence="9">
    <location>
        <begin position="46"/>
        <end position="65"/>
    </location>
</feature>
<dbReference type="PANTHER" id="PTHR42718">
    <property type="entry name" value="MAJOR FACILITATOR SUPERFAMILY MULTIDRUG TRANSPORTER MFSC"/>
    <property type="match status" value="1"/>
</dbReference>
<evidence type="ECO:0000256" key="7">
    <source>
        <dbReference type="ARBA" id="ARBA00023251"/>
    </source>
</evidence>